<dbReference type="NCBIfam" id="TIGR03696">
    <property type="entry name" value="Rhs_assc_core"/>
    <property type="match status" value="1"/>
</dbReference>
<dbReference type="InterPro" id="IPR050708">
    <property type="entry name" value="T6SS_VgrG/RHS"/>
</dbReference>
<gene>
    <name evidence="1" type="ORF">FRZ61_27740</name>
</gene>
<dbReference type="EMBL" id="CP042582">
    <property type="protein sequence ID" value="QEX22841.1"/>
    <property type="molecule type" value="Genomic_DNA"/>
</dbReference>
<evidence type="ECO:0008006" key="3">
    <source>
        <dbReference type="Google" id="ProtNLM"/>
    </source>
</evidence>
<dbReference type="KEGG" id="hadh:FRZ61_27740"/>
<proteinExistence type="predicted"/>
<dbReference type="Gene3D" id="2.180.10.10">
    <property type="entry name" value="RHS repeat-associated core"/>
    <property type="match status" value="1"/>
</dbReference>
<evidence type="ECO:0000313" key="1">
    <source>
        <dbReference type="EMBL" id="QEX22841.1"/>
    </source>
</evidence>
<evidence type="ECO:0000313" key="2">
    <source>
        <dbReference type="Proteomes" id="UP000325797"/>
    </source>
</evidence>
<sequence>MVADATQAVVWDRVQDPFGRQVSLTNSASIDTSLRFPGQQADPDTGFAYNYFRDYDPTLGRYVQADPIGLAGGINRYVYVGGNPVGRLDFEGLDPNSSSSRPDWGSYTSWAPGNTPFDQAARQNFANWLYNLINPPQPKPWEYGDACHVSQPSLDQLFKEASDQDTDEPLDCDALYKIDMNTCNGIARRRGAQAGAICRKSASERLAACITGKPIPPLATWNN</sequence>
<dbReference type="AlphaFoldDB" id="A0A5J6MZP6"/>
<dbReference type="InterPro" id="IPR022385">
    <property type="entry name" value="Rhs_assc_core"/>
</dbReference>
<reference evidence="1 2" key="1">
    <citation type="submission" date="2019-08" db="EMBL/GenBank/DDBJ databases">
        <title>Hyperibacter terrae gen. nov., sp. nov. and Hyperibacter viscosus sp. nov., two new members in the family Rhodospirillaceae isolated from the rhizosphere of Hypericum perforatum.</title>
        <authorList>
            <person name="Noviana Z."/>
        </authorList>
    </citation>
    <scope>NUCLEOTIDE SEQUENCE [LARGE SCALE GENOMIC DNA]</scope>
    <source>
        <strain evidence="1 2">R5959</strain>
    </source>
</reference>
<dbReference type="PRINTS" id="PR00394">
    <property type="entry name" value="RHSPROTEIN"/>
</dbReference>
<organism evidence="1 2">
    <name type="scientific">Hypericibacter adhaerens</name>
    <dbReference type="NCBI Taxonomy" id="2602016"/>
    <lineage>
        <taxon>Bacteria</taxon>
        <taxon>Pseudomonadati</taxon>
        <taxon>Pseudomonadota</taxon>
        <taxon>Alphaproteobacteria</taxon>
        <taxon>Rhodospirillales</taxon>
        <taxon>Dongiaceae</taxon>
        <taxon>Hypericibacter</taxon>
    </lineage>
</organism>
<dbReference type="PANTHER" id="PTHR32305">
    <property type="match status" value="1"/>
</dbReference>
<dbReference type="Proteomes" id="UP000325797">
    <property type="component" value="Chromosome"/>
</dbReference>
<protein>
    <recommendedName>
        <fullName evidence="3">RHS repeat-associated core domain-containing protein</fullName>
    </recommendedName>
</protein>
<dbReference type="PANTHER" id="PTHR32305:SF15">
    <property type="entry name" value="PROTEIN RHSA-RELATED"/>
    <property type="match status" value="1"/>
</dbReference>
<name>A0A5J6MZP6_9PROT</name>
<keyword evidence="2" id="KW-1185">Reference proteome</keyword>
<accession>A0A5J6MZP6</accession>